<dbReference type="PANTHER" id="PTHR28163">
    <property type="entry name" value="PROTEIN PET117 HOMOLOG, MITOCHONDRIAL"/>
    <property type="match status" value="1"/>
</dbReference>
<comment type="similarity">
    <text evidence="2">Belongs to the PET117 family.</text>
</comment>
<dbReference type="GO" id="GO:0005739">
    <property type="term" value="C:mitochondrion"/>
    <property type="evidence" value="ECO:0007669"/>
    <property type="project" value="UniProtKB-SubCell"/>
</dbReference>
<organism evidence="5 6">
    <name type="scientific">Parthenolecanium corni</name>
    <dbReference type="NCBI Taxonomy" id="536013"/>
    <lineage>
        <taxon>Eukaryota</taxon>
        <taxon>Metazoa</taxon>
        <taxon>Ecdysozoa</taxon>
        <taxon>Arthropoda</taxon>
        <taxon>Hexapoda</taxon>
        <taxon>Insecta</taxon>
        <taxon>Pterygota</taxon>
        <taxon>Neoptera</taxon>
        <taxon>Paraneoptera</taxon>
        <taxon>Hemiptera</taxon>
        <taxon>Sternorrhyncha</taxon>
        <taxon>Coccoidea</taxon>
        <taxon>Coccidae</taxon>
        <taxon>Parthenolecanium</taxon>
    </lineage>
</organism>
<dbReference type="InterPro" id="IPR031568">
    <property type="entry name" value="Pet117"/>
</dbReference>
<evidence type="ECO:0000313" key="6">
    <source>
        <dbReference type="Proteomes" id="UP001367676"/>
    </source>
</evidence>
<keyword evidence="4" id="KW-0496">Mitochondrion</keyword>
<protein>
    <submittedName>
        <fullName evidence="5">Uncharacterized protein</fullName>
    </submittedName>
</protein>
<keyword evidence="3" id="KW-0809">Transit peptide</keyword>
<keyword evidence="6" id="KW-1185">Reference proteome</keyword>
<dbReference type="AlphaFoldDB" id="A0AAN9TTU8"/>
<dbReference type="GO" id="GO:0033617">
    <property type="term" value="P:mitochondrial respiratory chain complex IV assembly"/>
    <property type="evidence" value="ECO:0007669"/>
    <property type="project" value="TreeGrafter"/>
</dbReference>
<sequence length="79" mass="9060">MSLTSKITLGASVVFLAGTIIYDFYDKEIQKALLHRGVVKDLARQELQAKNLRELNRQIMVEEQYRTAMAEKEAKSKTE</sequence>
<comment type="caution">
    <text evidence="5">The sequence shown here is derived from an EMBL/GenBank/DDBJ whole genome shotgun (WGS) entry which is preliminary data.</text>
</comment>
<evidence type="ECO:0000313" key="5">
    <source>
        <dbReference type="EMBL" id="KAK7602776.1"/>
    </source>
</evidence>
<proteinExistence type="inferred from homology"/>
<evidence type="ECO:0000256" key="1">
    <source>
        <dbReference type="ARBA" id="ARBA00004173"/>
    </source>
</evidence>
<evidence type="ECO:0000256" key="4">
    <source>
        <dbReference type="ARBA" id="ARBA00023128"/>
    </source>
</evidence>
<evidence type="ECO:0000256" key="3">
    <source>
        <dbReference type="ARBA" id="ARBA00022946"/>
    </source>
</evidence>
<name>A0AAN9TTU8_9HEMI</name>
<evidence type="ECO:0000256" key="2">
    <source>
        <dbReference type="ARBA" id="ARBA00008197"/>
    </source>
</evidence>
<dbReference type="Proteomes" id="UP001367676">
    <property type="component" value="Unassembled WGS sequence"/>
</dbReference>
<dbReference type="EMBL" id="JBBCAQ010000007">
    <property type="protein sequence ID" value="KAK7602776.1"/>
    <property type="molecule type" value="Genomic_DNA"/>
</dbReference>
<reference evidence="5 6" key="1">
    <citation type="submission" date="2024-03" db="EMBL/GenBank/DDBJ databases">
        <title>Adaptation during the transition from Ophiocordyceps entomopathogen to insect associate is accompanied by gene loss and intensified selection.</title>
        <authorList>
            <person name="Ward C.M."/>
            <person name="Onetto C.A."/>
            <person name="Borneman A.R."/>
        </authorList>
    </citation>
    <scope>NUCLEOTIDE SEQUENCE [LARGE SCALE GENOMIC DNA]</scope>
    <source>
        <strain evidence="5">AWRI1</strain>
        <tissue evidence="5">Single Adult Female</tissue>
    </source>
</reference>
<dbReference type="PANTHER" id="PTHR28163:SF1">
    <property type="entry name" value="PROTEIN PET117 HOMOLOG, MITOCHONDRIAL"/>
    <property type="match status" value="1"/>
</dbReference>
<dbReference type="Pfam" id="PF15786">
    <property type="entry name" value="PET117"/>
    <property type="match status" value="1"/>
</dbReference>
<comment type="subcellular location">
    <subcellularLocation>
        <location evidence="1">Mitochondrion</location>
    </subcellularLocation>
</comment>
<gene>
    <name evidence="5" type="ORF">V9T40_006750</name>
</gene>
<accession>A0AAN9TTU8</accession>